<dbReference type="OrthoDB" id="391137at2759"/>
<evidence type="ECO:0000256" key="5">
    <source>
        <dbReference type="ARBA" id="ARBA00022490"/>
    </source>
</evidence>
<sequence length="417" mass="47251">MIHSLKFPDDENSKLPNLYLSKCQHYSQTNPLFSYFCGMYSIQTALMLLGSTDLAEEQSIEITITKLLEYLEDIKRTKIPKNIDSSLKLRLEYSKLLDKKYQKLTSLINMSSGNSEHLNFGQVVDLFLELAFLYDVLRGVYPIKNFSEDEAAVKTLLRDCSDEAIEYRIHYCRTQASSILSLVKSGQDPNQYMEQLRIVPTDLDQINNEDDGITKIQIDDMIKQVMDLPDDAFEENESEVSAKSDKSDEESGNESENDSISSDSKPRKRPDVNDLPSVPKSGRNVEESTEDSHPTVSKPQHQTTESHEHPIGSDNNDKTSTKRERNGDKEPLSDKSSSFKSSPSPPPSSIPVFTHKKQIHYSQEEMKAIMENDNLLDLAMKDAKHAVSALNYEDCDTALSKLEEAISLIKEYKLKNS</sequence>
<name>A0A9P0QNT0_9ASCO</name>
<dbReference type="GO" id="GO:0010008">
    <property type="term" value="C:endosome membrane"/>
    <property type="evidence" value="ECO:0007669"/>
    <property type="project" value="UniProtKB-SubCell"/>
</dbReference>
<keyword evidence="8" id="KW-0472">Membrane</keyword>
<evidence type="ECO:0000259" key="11">
    <source>
        <dbReference type="Pfam" id="PF18097"/>
    </source>
</evidence>
<comment type="subcellular location">
    <subcellularLocation>
        <location evidence="2">Cytoplasm</location>
    </subcellularLocation>
    <subcellularLocation>
        <location evidence="1">Endosome membrane</location>
        <topology evidence="1">Peripheral membrane protein</topology>
    </subcellularLocation>
</comment>
<dbReference type="PANTHER" id="PTHR46009:SF1">
    <property type="entry name" value="VACUOLAR PROTEIN SORTING-ASSOCIATED PROTEIN VTA1 HOMOLOG"/>
    <property type="match status" value="1"/>
</dbReference>
<keyword evidence="13" id="KW-1185">Reference proteome</keyword>
<dbReference type="Gene3D" id="1.20.5.420">
    <property type="entry name" value="Immunoglobulin FC, subunit C"/>
    <property type="match status" value="1"/>
</dbReference>
<dbReference type="EMBL" id="CAKXYY010000005">
    <property type="protein sequence ID" value="CAH2352144.1"/>
    <property type="molecule type" value="Genomic_DNA"/>
</dbReference>
<organism evidence="12 13">
    <name type="scientific">[Candida] railenensis</name>
    <dbReference type="NCBI Taxonomy" id="45579"/>
    <lineage>
        <taxon>Eukaryota</taxon>
        <taxon>Fungi</taxon>
        <taxon>Dikarya</taxon>
        <taxon>Ascomycota</taxon>
        <taxon>Saccharomycotina</taxon>
        <taxon>Pichiomycetes</taxon>
        <taxon>Debaryomycetaceae</taxon>
        <taxon>Kurtzmaniella</taxon>
    </lineage>
</organism>
<comment type="caution">
    <text evidence="12">The sequence shown here is derived from an EMBL/GenBank/DDBJ whole genome shotgun (WGS) entry which is preliminary data.</text>
</comment>
<keyword evidence="7" id="KW-0653">Protein transport</keyword>
<keyword evidence="4" id="KW-0813">Transport</keyword>
<feature type="compositionally biased region" description="Acidic residues" evidence="9">
    <location>
        <begin position="247"/>
        <end position="257"/>
    </location>
</feature>
<keyword evidence="5" id="KW-0963">Cytoplasm</keyword>
<evidence type="ECO:0000256" key="3">
    <source>
        <dbReference type="ARBA" id="ARBA00007895"/>
    </source>
</evidence>
<feature type="compositionally biased region" description="Basic and acidic residues" evidence="9">
    <location>
        <begin position="304"/>
        <end position="333"/>
    </location>
</feature>
<proteinExistence type="inferred from homology"/>
<dbReference type="Pfam" id="PF18097">
    <property type="entry name" value="Vta1_C"/>
    <property type="match status" value="1"/>
</dbReference>
<feature type="domain" description="Vta1/callose synthase N-terminal" evidence="10">
    <location>
        <begin position="19"/>
        <end position="181"/>
    </location>
</feature>
<evidence type="ECO:0000256" key="4">
    <source>
        <dbReference type="ARBA" id="ARBA00022448"/>
    </source>
</evidence>
<dbReference type="InterPro" id="IPR044538">
    <property type="entry name" value="Vta1-like"/>
</dbReference>
<evidence type="ECO:0000256" key="6">
    <source>
        <dbReference type="ARBA" id="ARBA00022753"/>
    </source>
</evidence>
<dbReference type="AlphaFoldDB" id="A0A9P0QNT0"/>
<evidence type="ECO:0000256" key="9">
    <source>
        <dbReference type="SAM" id="MobiDB-lite"/>
    </source>
</evidence>
<feature type="region of interest" description="Disordered" evidence="9">
    <location>
        <begin position="233"/>
        <end position="355"/>
    </location>
</feature>
<dbReference type="Gene3D" id="1.25.40.270">
    <property type="entry name" value="Vacuolar protein sorting-associated protein vta1"/>
    <property type="match status" value="1"/>
</dbReference>
<dbReference type="PANTHER" id="PTHR46009">
    <property type="entry name" value="VACUOLAR PROTEIN SORTING-ASSOCIATED PROTEIN VTA1 HOMOLOG"/>
    <property type="match status" value="1"/>
</dbReference>
<feature type="compositionally biased region" description="Polar residues" evidence="9">
    <location>
        <begin position="294"/>
        <end position="303"/>
    </location>
</feature>
<reference evidence="12" key="1">
    <citation type="submission" date="2022-03" db="EMBL/GenBank/DDBJ databases">
        <authorList>
            <person name="Legras J.-L."/>
            <person name="Devillers H."/>
            <person name="Grondin C."/>
        </authorList>
    </citation>
    <scope>NUCLEOTIDE SEQUENCE</scope>
    <source>
        <strain evidence="12">CLIB 1423</strain>
    </source>
</reference>
<dbReference type="GO" id="GO:0015031">
    <property type="term" value="P:protein transport"/>
    <property type="evidence" value="ECO:0007669"/>
    <property type="project" value="UniProtKB-KW"/>
</dbReference>
<dbReference type="InterPro" id="IPR039431">
    <property type="entry name" value="Vta1/CALS_N"/>
</dbReference>
<keyword evidence="6" id="KW-0967">Endosome</keyword>
<protein>
    <recommendedName>
        <fullName evidence="14">Vta1 C-terminal domain-containing protein</fullName>
    </recommendedName>
</protein>
<evidence type="ECO:0000256" key="2">
    <source>
        <dbReference type="ARBA" id="ARBA00004496"/>
    </source>
</evidence>
<evidence type="ECO:0000256" key="1">
    <source>
        <dbReference type="ARBA" id="ARBA00004481"/>
    </source>
</evidence>
<dbReference type="InterPro" id="IPR041212">
    <property type="entry name" value="Vta1_C"/>
</dbReference>
<dbReference type="Pfam" id="PF04652">
    <property type="entry name" value="Vta1"/>
    <property type="match status" value="1"/>
</dbReference>
<dbReference type="GO" id="GO:0005771">
    <property type="term" value="C:multivesicular body"/>
    <property type="evidence" value="ECO:0007669"/>
    <property type="project" value="TreeGrafter"/>
</dbReference>
<evidence type="ECO:0008006" key="14">
    <source>
        <dbReference type="Google" id="ProtNLM"/>
    </source>
</evidence>
<dbReference type="Proteomes" id="UP000837801">
    <property type="component" value="Unassembled WGS sequence"/>
</dbReference>
<feature type="compositionally biased region" description="Basic and acidic residues" evidence="9">
    <location>
        <begin position="283"/>
        <end position="293"/>
    </location>
</feature>
<evidence type="ECO:0000259" key="10">
    <source>
        <dbReference type="Pfam" id="PF04652"/>
    </source>
</evidence>
<feature type="domain" description="Vta1 C-terminal" evidence="11">
    <location>
        <begin position="376"/>
        <end position="408"/>
    </location>
</feature>
<evidence type="ECO:0000256" key="8">
    <source>
        <dbReference type="ARBA" id="ARBA00023136"/>
    </source>
</evidence>
<evidence type="ECO:0000313" key="12">
    <source>
        <dbReference type="EMBL" id="CAH2352144.1"/>
    </source>
</evidence>
<dbReference type="GO" id="GO:0032511">
    <property type="term" value="P:late endosome to vacuole transport via multivesicular body sorting pathway"/>
    <property type="evidence" value="ECO:0007669"/>
    <property type="project" value="InterPro"/>
</dbReference>
<dbReference type="InterPro" id="IPR023175">
    <property type="entry name" value="Vta1/CALS_N_sf"/>
</dbReference>
<evidence type="ECO:0000313" key="13">
    <source>
        <dbReference type="Proteomes" id="UP000837801"/>
    </source>
</evidence>
<accession>A0A9P0QNT0</accession>
<evidence type="ECO:0000256" key="7">
    <source>
        <dbReference type="ARBA" id="ARBA00022927"/>
    </source>
</evidence>
<comment type="similarity">
    <text evidence="3">Belongs to the VTA1 family.</text>
</comment>
<gene>
    <name evidence="12" type="ORF">CLIB1423_05S06634</name>
</gene>